<organism evidence="2 3">
    <name type="scientific">Alligator mississippiensis</name>
    <name type="common">American alligator</name>
    <dbReference type="NCBI Taxonomy" id="8496"/>
    <lineage>
        <taxon>Eukaryota</taxon>
        <taxon>Metazoa</taxon>
        <taxon>Chordata</taxon>
        <taxon>Craniata</taxon>
        <taxon>Vertebrata</taxon>
        <taxon>Euteleostomi</taxon>
        <taxon>Archelosauria</taxon>
        <taxon>Archosauria</taxon>
        <taxon>Crocodylia</taxon>
        <taxon>Alligatoridae</taxon>
        <taxon>Alligatorinae</taxon>
        <taxon>Alligator</taxon>
    </lineage>
</organism>
<gene>
    <name evidence="2" type="ORF">Y1Q_0012328</name>
</gene>
<sequence length="70" mass="7690">MWALPPPLQRATGHQPTQDPTHISPYACPWGACTHHQAPTPAFSWSGKRFVCPALEARSTRFMAQLHPGG</sequence>
<dbReference type="EMBL" id="AKHW03006582">
    <property type="protein sequence ID" value="KYO19666.1"/>
    <property type="molecule type" value="Genomic_DNA"/>
</dbReference>
<feature type="region of interest" description="Disordered" evidence="1">
    <location>
        <begin position="1"/>
        <end position="21"/>
    </location>
</feature>
<comment type="caution">
    <text evidence="2">The sequence shown here is derived from an EMBL/GenBank/DDBJ whole genome shotgun (WGS) entry which is preliminary data.</text>
</comment>
<dbReference type="Proteomes" id="UP000050525">
    <property type="component" value="Unassembled WGS sequence"/>
</dbReference>
<reference evidence="2 3" key="1">
    <citation type="journal article" date="2012" name="Genome Biol.">
        <title>Sequencing three crocodilian genomes to illuminate the evolution of archosaurs and amniotes.</title>
        <authorList>
            <person name="St John J.A."/>
            <person name="Braun E.L."/>
            <person name="Isberg S.R."/>
            <person name="Miles L.G."/>
            <person name="Chong A.Y."/>
            <person name="Gongora J."/>
            <person name="Dalzell P."/>
            <person name="Moran C."/>
            <person name="Bed'hom B."/>
            <person name="Abzhanov A."/>
            <person name="Burgess S.C."/>
            <person name="Cooksey A.M."/>
            <person name="Castoe T.A."/>
            <person name="Crawford N.G."/>
            <person name="Densmore L.D."/>
            <person name="Drew J.C."/>
            <person name="Edwards S.V."/>
            <person name="Faircloth B.C."/>
            <person name="Fujita M.K."/>
            <person name="Greenwold M.J."/>
            <person name="Hoffmann F.G."/>
            <person name="Howard J.M."/>
            <person name="Iguchi T."/>
            <person name="Janes D.E."/>
            <person name="Khan S.Y."/>
            <person name="Kohno S."/>
            <person name="de Koning A.J."/>
            <person name="Lance S.L."/>
            <person name="McCarthy F.M."/>
            <person name="McCormack J.E."/>
            <person name="Merchant M.E."/>
            <person name="Peterson D.G."/>
            <person name="Pollock D.D."/>
            <person name="Pourmand N."/>
            <person name="Raney B.J."/>
            <person name="Roessler K.A."/>
            <person name="Sanford J.R."/>
            <person name="Sawyer R.H."/>
            <person name="Schmidt C.J."/>
            <person name="Triplett E.W."/>
            <person name="Tuberville T.D."/>
            <person name="Venegas-Anaya M."/>
            <person name="Howard J.T."/>
            <person name="Jarvis E.D."/>
            <person name="Guillette L.J.Jr."/>
            <person name="Glenn T.C."/>
            <person name="Green R.E."/>
            <person name="Ray D.A."/>
        </authorList>
    </citation>
    <scope>NUCLEOTIDE SEQUENCE [LARGE SCALE GENOMIC DNA]</scope>
    <source>
        <strain evidence="2">KSC_2009_1</strain>
    </source>
</reference>
<evidence type="ECO:0000256" key="1">
    <source>
        <dbReference type="SAM" id="MobiDB-lite"/>
    </source>
</evidence>
<protein>
    <submittedName>
        <fullName evidence="2">Uncharacterized protein</fullName>
    </submittedName>
</protein>
<feature type="compositionally biased region" description="Polar residues" evidence="1">
    <location>
        <begin position="12"/>
        <end position="21"/>
    </location>
</feature>
<evidence type="ECO:0000313" key="2">
    <source>
        <dbReference type="EMBL" id="KYO19666.1"/>
    </source>
</evidence>
<keyword evidence="3" id="KW-1185">Reference proteome</keyword>
<name>A0A151M574_ALLMI</name>
<dbReference type="AlphaFoldDB" id="A0A151M574"/>
<evidence type="ECO:0000313" key="3">
    <source>
        <dbReference type="Proteomes" id="UP000050525"/>
    </source>
</evidence>
<accession>A0A151M574</accession>
<proteinExistence type="predicted"/>